<dbReference type="InParanoid" id="Q7SBG0"/>
<protein>
    <submittedName>
        <fullName evidence="1">Uncharacterized protein</fullName>
    </submittedName>
</protein>
<dbReference type="RefSeq" id="XP_962976.2">
    <property type="nucleotide sequence ID" value="XM_957883.2"/>
</dbReference>
<dbReference type="AlphaFoldDB" id="Q7SBG0"/>
<dbReference type="PaxDb" id="5141-EFNCRP00000007752"/>
<dbReference type="GeneID" id="3879115"/>
<reference evidence="1 2" key="1">
    <citation type="journal article" date="2003" name="Nature">
        <title>The genome sequence of the filamentous fungus Neurospora crassa.</title>
        <authorList>
            <person name="Galagan J.E."/>
            <person name="Calvo S.E."/>
            <person name="Borkovich K.A."/>
            <person name="Selker E.U."/>
            <person name="Read N.D."/>
            <person name="Jaffe D."/>
            <person name="FitzHugh W."/>
            <person name="Ma L.J."/>
            <person name="Smirnov S."/>
            <person name="Purcell S."/>
            <person name="Rehman B."/>
            <person name="Elkins T."/>
            <person name="Engels R."/>
            <person name="Wang S."/>
            <person name="Nielsen C.B."/>
            <person name="Butler J."/>
            <person name="Endrizzi M."/>
            <person name="Qui D."/>
            <person name="Ianakiev P."/>
            <person name="Bell-Pedersen D."/>
            <person name="Nelson M.A."/>
            <person name="Werner-Washburne M."/>
            <person name="Selitrennikoff C.P."/>
            <person name="Kinsey J.A."/>
            <person name="Braun E.L."/>
            <person name="Zelter A."/>
            <person name="Schulte U."/>
            <person name="Kothe G.O."/>
            <person name="Jedd G."/>
            <person name="Mewes W."/>
            <person name="Staben C."/>
            <person name="Marcotte E."/>
            <person name="Greenberg D."/>
            <person name="Roy A."/>
            <person name="Foley K."/>
            <person name="Naylor J."/>
            <person name="Stange-Thomann N."/>
            <person name="Barrett R."/>
            <person name="Gnerre S."/>
            <person name="Kamal M."/>
            <person name="Kamvysselis M."/>
            <person name="Mauceli E."/>
            <person name="Bielke C."/>
            <person name="Rudd S."/>
            <person name="Frishman D."/>
            <person name="Krystofova S."/>
            <person name="Rasmussen C."/>
            <person name="Metzenberg R.L."/>
            <person name="Perkins D.D."/>
            <person name="Kroken S."/>
            <person name="Cogoni C."/>
            <person name="Macino G."/>
            <person name="Catcheside D."/>
            <person name="Li W."/>
            <person name="Pratt R.J."/>
            <person name="Osmani S.A."/>
            <person name="DeSouza C.P."/>
            <person name="Glass L."/>
            <person name="Orbach M.J."/>
            <person name="Berglund J.A."/>
            <person name="Voelker R."/>
            <person name="Yarden O."/>
            <person name="Plamann M."/>
            <person name="Seiler S."/>
            <person name="Dunlap J."/>
            <person name="Radford A."/>
            <person name="Aramayo R."/>
            <person name="Natvig D.O."/>
            <person name="Alex L.A."/>
            <person name="Mannhaupt G."/>
            <person name="Ebbole D.J."/>
            <person name="Freitag M."/>
            <person name="Paulsen I."/>
            <person name="Sachs M.S."/>
            <person name="Lander E.S."/>
            <person name="Nusbaum C."/>
            <person name="Birren B."/>
        </authorList>
    </citation>
    <scope>NUCLEOTIDE SEQUENCE [LARGE SCALE GENOMIC DNA]</scope>
    <source>
        <strain evidence="2">ATCC 24698 / 74-OR23-1A / CBS 708.71 / DSM 1257 / FGSC 987</strain>
    </source>
</reference>
<accession>Q7SBG0</accession>
<dbReference type="VEuPathDB" id="FungiDB:NCU07596"/>
<dbReference type="Proteomes" id="UP000001805">
    <property type="component" value="Chromosome 4, Linkage Group IV"/>
</dbReference>
<proteinExistence type="predicted"/>
<dbReference type="EMBL" id="CM002239">
    <property type="protein sequence ID" value="EAA33740.2"/>
    <property type="molecule type" value="Genomic_DNA"/>
</dbReference>
<sequence>MPADSLILTKIGKAGDFKLDWCLQLVEDYFPRSLTFENDTLNAFSGMLKYLQSLKPSIPNLWGVLMLPDVLSTSPKQRIRYNLVRGLAWLYRGYTSRGDPISHNLGKLEGTTKSLRKEMFPSWTWADWRPRVELDGRGGNDNIRIIPQDSPFTSLVDLSVELDDGRIVSWGQGYLYDSDVSWLATLPNPPRILHIQGYTANPQLRYMTEEEWAEFNERTILPNKEAHAHSENGGYPEHHECWSDTQRWILIDADGQHLQPLLETASHDEPRCWVHVRNSAQYNSGFQESLAAEAYLFQRQRGNQADTIKPYTECTFDFRVIVLGYDVWGFVYYMILMKADSQIEAFERIKVLRFEYLSYYDESGENPAWREELLAESTGEHAESFRGTPWVKMDTRIA</sequence>
<dbReference type="PANTHER" id="PTHR33112:SF10">
    <property type="entry name" value="TOL"/>
    <property type="match status" value="1"/>
</dbReference>
<evidence type="ECO:0000313" key="2">
    <source>
        <dbReference type="Proteomes" id="UP000001805"/>
    </source>
</evidence>
<gene>
    <name evidence="1" type="ORF">NCU07596</name>
</gene>
<evidence type="ECO:0000313" key="1">
    <source>
        <dbReference type="EMBL" id="EAA33740.2"/>
    </source>
</evidence>
<organism evidence="1 2">
    <name type="scientific">Neurospora crassa (strain ATCC 24698 / 74-OR23-1A / CBS 708.71 / DSM 1257 / FGSC 987)</name>
    <dbReference type="NCBI Taxonomy" id="367110"/>
    <lineage>
        <taxon>Eukaryota</taxon>
        <taxon>Fungi</taxon>
        <taxon>Dikarya</taxon>
        <taxon>Ascomycota</taxon>
        <taxon>Pezizomycotina</taxon>
        <taxon>Sordariomycetes</taxon>
        <taxon>Sordariomycetidae</taxon>
        <taxon>Sordariales</taxon>
        <taxon>Sordariaceae</taxon>
        <taxon>Neurospora</taxon>
    </lineage>
</organism>
<name>Q7SBG0_NEUCR</name>
<dbReference type="KEGG" id="ncr:NCU07596"/>
<dbReference type="HOGENOM" id="CLU_351629_0_0_1"/>
<dbReference type="OrthoDB" id="5135333at2759"/>
<dbReference type="PANTHER" id="PTHR33112">
    <property type="entry name" value="DOMAIN PROTEIN, PUTATIVE-RELATED"/>
    <property type="match status" value="1"/>
</dbReference>
<keyword evidence="2" id="KW-1185">Reference proteome</keyword>